<gene>
    <name evidence="1" type="ORF">TM448A00336_0011</name>
</gene>
<proteinExistence type="predicted"/>
<protein>
    <submittedName>
        <fullName evidence="1">Uncharacterized protein</fullName>
    </submittedName>
</protein>
<sequence length="103" mass="11431">MSKYLTSDEIEAMSARSELCEEATFPGETVRRMSRTIQNIAQRLADSPCPVCCLARWSEYLGPGRMRGDDDCPVPCPHCGTFPPGRRGKAYESKEAAIDSLEE</sequence>
<dbReference type="EMBL" id="MT144004">
    <property type="protein sequence ID" value="QJA46162.1"/>
    <property type="molecule type" value="Genomic_DNA"/>
</dbReference>
<evidence type="ECO:0000313" key="1">
    <source>
        <dbReference type="EMBL" id="QJA46162.1"/>
    </source>
</evidence>
<name>A0A6H1ZFB7_9ZZZZ</name>
<accession>A0A6H1ZFB7</accession>
<dbReference type="AlphaFoldDB" id="A0A6H1ZFB7"/>
<reference evidence="1" key="1">
    <citation type="submission" date="2020-03" db="EMBL/GenBank/DDBJ databases">
        <title>The deep terrestrial virosphere.</title>
        <authorList>
            <person name="Holmfeldt K."/>
            <person name="Nilsson E."/>
            <person name="Simone D."/>
            <person name="Lopez-Fernandez M."/>
            <person name="Wu X."/>
            <person name="de Brujin I."/>
            <person name="Lundin D."/>
            <person name="Andersson A."/>
            <person name="Bertilsson S."/>
            <person name="Dopson M."/>
        </authorList>
    </citation>
    <scope>NUCLEOTIDE SEQUENCE</scope>
    <source>
        <strain evidence="1">TM448A00336</strain>
    </source>
</reference>
<organism evidence="1">
    <name type="scientific">viral metagenome</name>
    <dbReference type="NCBI Taxonomy" id="1070528"/>
    <lineage>
        <taxon>unclassified sequences</taxon>
        <taxon>metagenomes</taxon>
        <taxon>organismal metagenomes</taxon>
    </lineage>
</organism>